<keyword evidence="5" id="KW-1185">Reference proteome</keyword>
<dbReference type="Pfam" id="PF05448">
    <property type="entry name" value="AXE1"/>
    <property type="match status" value="1"/>
</dbReference>
<dbReference type="eggNOG" id="arCOG01646">
    <property type="taxonomic scope" value="Archaea"/>
</dbReference>
<dbReference type="Proteomes" id="UP000184203">
    <property type="component" value="Unassembled WGS sequence"/>
</dbReference>
<evidence type="ECO:0000313" key="3">
    <source>
        <dbReference type="EMBL" id="SHL03134.1"/>
    </source>
</evidence>
<dbReference type="PANTHER" id="PTHR22946">
    <property type="entry name" value="DIENELACTONE HYDROLASE DOMAIN-CONTAINING PROTEIN-RELATED"/>
    <property type="match status" value="1"/>
</dbReference>
<dbReference type="ESTHER" id="9eury-e7qza9">
    <property type="family name" value="Acetyl-esterase_deacetylase"/>
</dbReference>
<dbReference type="EMBL" id="FRAN01000004">
    <property type="protein sequence ID" value="SHL03134.1"/>
    <property type="molecule type" value="Genomic_DNA"/>
</dbReference>
<evidence type="ECO:0000259" key="1">
    <source>
        <dbReference type="Pfam" id="PF05448"/>
    </source>
</evidence>
<organism evidence="2 4">
    <name type="scientific">Haladaptatus paucihalophilus DX253</name>
    <dbReference type="NCBI Taxonomy" id="797209"/>
    <lineage>
        <taxon>Archaea</taxon>
        <taxon>Methanobacteriati</taxon>
        <taxon>Methanobacteriota</taxon>
        <taxon>Stenosarchaea group</taxon>
        <taxon>Halobacteria</taxon>
        <taxon>Halobacteriales</taxon>
        <taxon>Haladaptataceae</taxon>
        <taxon>Haladaptatus</taxon>
    </lineage>
</organism>
<dbReference type="Proteomes" id="UP000003751">
    <property type="component" value="Unassembled WGS sequence"/>
</dbReference>
<dbReference type="Gene3D" id="3.40.50.1820">
    <property type="entry name" value="alpha/beta hydrolase"/>
    <property type="match status" value="2"/>
</dbReference>
<dbReference type="PATRIC" id="fig|797209.4.peg.4028"/>
<dbReference type="AlphaFoldDB" id="E7QZA9"/>
<dbReference type="InterPro" id="IPR050261">
    <property type="entry name" value="FrsA_esterase"/>
</dbReference>
<dbReference type="EMBL" id="AEMG01000029">
    <property type="protein sequence ID" value="EFW90030.1"/>
    <property type="molecule type" value="Genomic_DNA"/>
</dbReference>
<evidence type="ECO:0000313" key="2">
    <source>
        <dbReference type="EMBL" id="EFW90030.1"/>
    </source>
</evidence>
<dbReference type="InterPro" id="IPR008391">
    <property type="entry name" value="AXE1_dom"/>
</dbReference>
<sequence length="668" mass="74032">MDGFGDAVDGYFDVENQLSRYLLQRADDLRSKGRGRTAAVDSREDFEAHRERVRSTLRSRIGGVPERPDDLSVETTGRRRGDGYSVELLTFKSRPDFHVTANCYVPDGDGPHPGILFLCGHAEPPKSDPLNQKACIELALHGFVVLIIDPIGQGERKQYRDVEIEGTAVSGGGGTFPHSYAGQKCFYAGANLARYMINDDRCALDYLHSRDDVDDDRLGVAGTSGGGIQTLYLSLLDERIDVAVPCCSISHRYERLKTGGRTHAEQAITGSVAEGIDDADLVAAMAPRPVCIGAAASDRYFPIEGVHETIASVRRLYDIYDAGERVNLVVSDTGHCSVYELGDEVFEWLCERLGDTEYEPHDELPTLDEAELHCTSRGSVRDAYANERTIDDLIREYVTKTYPDAGTKPTVDSDCGYAERLRRTLTETFVADRESCELFPRFISRTESDGVRVERVWFKTERDPDIVCTGVLVTDPESAAESPAVVLYERGTDELPERSEDVASLAREHGAAFVFDPRGVGAVRNRNIPVPNWADHHDGMYGTEFKLANDALLLGSSLLEMRVFDVFRAGSFLRSETDAERVSFVGEGIGAYHALYAAGIARNVDRVTLRSLGPSFFELATRREAPFRPQLTAFDVVGDRDVPHVLAALDRREVRVEREIGERKTADR</sequence>
<gene>
    <name evidence="3" type="ORF">SAMN05444342_2795</name>
    <name evidence="2" type="ORF">ZOD2009_20582</name>
</gene>
<dbReference type="InterPro" id="IPR029058">
    <property type="entry name" value="AB_hydrolase_fold"/>
</dbReference>
<dbReference type="PANTHER" id="PTHR22946:SF8">
    <property type="entry name" value="ACETYL XYLAN ESTERASE DOMAIN-CONTAINING PROTEIN"/>
    <property type="match status" value="1"/>
</dbReference>
<proteinExistence type="predicted"/>
<protein>
    <submittedName>
        <fullName evidence="3">Acetyl xylan esterase (AXE1)</fullName>
    </submittedName>
</protein>
<name>E7QZA9_HALPU</name>
<dbReference type="RefSeq" id="WP_007983069.1">
    <property type="nucleotide sequence ID" value="NZ_AEMG01000029.1"/>
</dbReference>
<dbReference type="OrthoDB" id="290192at2157"/>
<reference evidence="5" key="3">
    <citation type="submission" date="2016-11" db="EMBL/GenBank/DDBJ databases">
        <authorList>
            <person name="Varghese N."/>
            <person name="Submissions S."/>
        </authorList>
    </citation>
    <scope>NUCLEOTIDE SEQUENCE [LARGE SCALE GENOMIC DNA]</scope>
    <source>
        <strain evidence="5">DX253</strain>
    </source>
</reference>
<reference evidence="3" key="2">
    <citation type="submission" date="2016-11" db="EMBL/GenBank/DDBJ databases">
        <authorList>
            <person name="Jaros S."/>
            <person name="Januszkiewicz K."/>
            <person name="Wedrychowicz H."/>
        </authorList>
    </citation>
    <scope>NUCLEOTIDE SEQUENCE [LARGE SCALE GENOMIC DNA]</scope>
    <source>
        <strain evidence="3">DX253</strain>
    </source>
</reference>
<dbReference type="STRING" id="797209.GCA_000376445_03588"/>
<evidence type="ECO:0000313" key="5">
    <source>
        <dbReference type="Proteomes" id="UP000184203"/>
    </source>
</evidence>
<dbReference type="SUPFAM" id="SSF53474">
    <property type="entry name" value="alpha/beta-Hydrolases"/>
    <property type="match status" value="2"/>
</dbReference>
<accession>E7QZA9</accession>
<reference evidence="2 4" key="1">
    <citation type="journal article" date="2014" name="ISME J.">
        <title>Trehalose/2-sulfotrehalose biosynthesis and glycine-betaine uptake are widely spread mechanisms for osmoadaptation in the Halobacteriales.</title>
        <authorList>
            <person name="Youssef N.H."/>
            <person name="Savage-Ashlock K.N."/>
            <person name="McCully A.L."/>
            <person name="Luedtke B."/>
            <person name="Shaw E.I."/>
            <person name="Hoff W.D."/>
            <person name="Elshahed M.S."/>
        </authorList>
    </citation>
    <scope>NUCLEOTIDE SEQUENCE [LARGE SCALE GENOMIC DNA]</scope>
    <source>
        <strain evidence="2 4">DX253</strain>
    </source>
</reference>
<evidence type="ECO:0000313" key="4">
    <source>
        <dbReference type="Proteomes" id="UP000003751"/>
    </source>
</evidence>
<feature type="domain" description="Acetyl xylan esterase" evidence="1">
    <location>
        <begin position="89"/>
        <end position="256"/>
    </location>
</feature>